<dbReference type="Pfam" id="PF00613">
    <property type="entry name" value="PI3Ka"/>
    <property type="match status" value="1"/>
</dbReference>
<evidence type="ECO:0000259" key="8">
    <source>
        <dbReference type="PROSITE" id="PS50290"/>
    </source>
</evidence>
<evidence type="ECO:0000259" key="9">
    <source>
        <dbReference type="PROSITE" id="PS51545"/>
    </source>
</evidence>
<keyword evidence="4" id="KW-0808">Transferase</keyword>
<evidence type="ECO:0000256" key="3">
    <source>
        <dbReference type="ARBA" id="ARBA00012169"/>
    </source>
</evidence>
<dbReference type="PANTHER" id="PTHR10048">
    <property type="entry name" value="PHOSPHATIDYLINOSITOL KINASE"/>
    <property type="match status" value="1"/>
</dbReference>
<comment type="similarity">
    <text evidence="2">Belongs to the PI3/PI4-kinase family. Type III PI4K subfamily.</text>
</comment>
<evidence type="ECO:0000256" key="5">
    <source>
        <dbReference type="ARBA" id="ARBA00022741"/>
    </source>
</evidence>
<gene>
    <name evidence="10" type="ORF">WICANDRAFT_84648</name>
</gene>
<dbReference type="FunFam" id="1.25.40.70:FF:000011">
    <property type="entry name" value="Phosphatidylinositol 4-kinase alpha"/>
    <property type="match status" value="1"/>
</dbReference>
<keyword evidence="7" id="KW-0067">ATP-binding</keyword>
<proteinExistence type="inferred from homology"/>
<dbReference type="InterPro" id="IPR011009">
    <property type="entry name" value="Kinase-like_dom_sf"/>
</dbReference>
<evidence type="ECO:0000256" key="6">
    <source>
        <dbReference type="ARBA" id="ARBA00022777"/>
    </source>
</evidence>
<dbReference type="GO" id="GO:0005737">
    <property type="term" value="C:cytoplasm"/>
    <property type="evidence" value="ECO:0007669"/>
    <property type="project" value="TreeGrafter"/>
</dbReference>
<dbReference type="GO" id="GO:0006995">
    <property type="term" value="P:cellular response to nitrogen starvation"/>
    <property type="evidence" value="ECO:0007669"/>
    <property type="project" value="EnsemblFungi"/>
</dbReference>
<dbReference type="InterPro" id="IPR015433">
    <property type="entry name" value="PI3/4_kinase"/>
</dbReference>
<dbReference type="PROSITE" id="PS51545">
    <property type="entry name" value="PIK_HELICAL"/>
    <property type="match status" value="1"/>
</dbReference>
<keyword evidence="11" id="KW-1185">Reference proteome</keyword>
<dbReference type="GO" id="GO:0005524">
    <property type="term" value="F:ATP binding"/>
    <property type="evidence" value="ECO:0007669"/>
    <property type="project" value="UniProtKB-KW"/>
</dbReference>
<dbReference type="PROSITE" id="PS00916">
    <property type="entry name" value="PI3_4_KINASE_2"/>
    <property type="match status" value="1"/>
</dbReference>
<dbReference type="Pfam" id="PF19274">
    <property type="entry name" value="PI4K_N"/>
    <property type="match status" value="1"/>
</dbReference>
<evidence type="ECO:0000256" key="7">
    <source>
        <dbReference type="ARBA" id="ARBA00022840"/>
    </source>
</evidence>
<dbReference type="SUPFAM" id="SSF48371">
    <property type="entry name" value="ARM repeat"/>
    <property type="match status" value="1"/>
</dbReference>
<dbReference type="SMART" id="SM00146">
    <property type="entry name" value="PI3Kc"/>
    <property type="match status" value="1"/>
</dbReference>
<dbReference type="GO" id="GO:0000422">
    <property type="term" value="P:autophagy of mitochondrion"/>
    <property type="evidence" value="ECO:0007669"/>
    <property type="project" value="EnsemblFungi"/>
</dbReference>
<dbReference type="Pfam" id="PF00454">
    <property type="entry name" value="PI3_PI4_kinase"/>
    <property type="match status" value="1"/>
</dbReference>
<dbReference type="SMART" id="SM00145">
    <property type="entry name" value="PI3Ka"/>
    <property type="match status" value="1"/>
</dbReference>
<sequence>MDFLGIKRGSIRSLALNKLAAFSLENPEENSQTKPPTNGTVNGFVNGYAKKKTLESSDFIRLSKAVSISDISSVPITHKELEIVLALSRSSSSARVFGQAVDLLNVLSPYFLESPYQQFKSHLSLQLSPSPWENVTQELTRSIIELANKFPKLNEQVKTLFDRFISGFTNIDGLKLSSYFSLIGFLNALIASESGMDFWLNAKLIKTINDEFLNSVEHVGSACLEDEHDYNYLLAYQSSGNEFSALVFVKLIQELSSRVMKSVVTERLPSTQENLIDFVLLATAKDYDAEPDEDTNLNAIKTSLSYRLQDVEALVQNSLRQVQELDSGNNYVSMTSLERIKLALYTKSLAYQVIGTGLLANIVSSDTVLDLVKNSLSNPHEIWDIHLAPTVVSLGSLLCYKEGKSISGQLIHSFPLIISNVSPNAQTEAFVKHVSRNLALGLKPLDQDSIITTIYSLINLLAVDNEGAPVSAIRELRIRSATKNTINSLDAKFRPSRSNTMNSLKHNGSMTSVNLSEGPNSLGETMIFKNAIQSAIEIAKSYDDPTIMVLTVTVISQKFQKVSRNLDYQLLHGLAEIAPYLSEKEFLIMMKMFDSGVASSSQKKDLSFITAIINARINISKKLNKDKENSLYITYLNELLNNVVARGDIQTADHHRSHVEISEVAKEIAYFFKPIAALLPKFKALPLNDDIDLINSFRNFWYNLVVHGYNETSPMTEEHRKELEIIALSTPPLASELPRLHTETSFELNAVLRRGSSNHNVKDQKHIISGVSNTNALEVRALSYSKLMFLSATSLLENLRVNCGDCSTVFRYFSDPSIIKTNIEKFIGSIAMSSISKYVKLTGRGGDGNFSSDNVALQLTKLLILCCHRDYDLQDAAFQGVQLFLTKLPSSLCHHQSLYTLLDILTLLFDSIVDSDTNKYAPQREFYLKHSKVKLTLSDSSKWRRSTLEKLHKKAKEWCLLSLVKSNQDMKSLLQAYITDLGVFKRLNSVEFGVSFAVEVAGTILPTDLELSNIPSTALEKPDTIAGFLSQYSWRSRNIAEKATIVPIKDLRNNKDDELKRLRQKISIGEAVSEQELLNVLDLLASLLILPQEDEDTASLVHELVSIPFDVFTSDSMKVATTVWLSIIKERQDLSFLLLSEIGISWEESITKRQGLYSKKYDLKDEGFLKMTYSPSDKAKIDYTSHLVSNGLQTHLHIIKLFSSHFQGTLYQSAHLLKIFTRIVSVGLEHLKIASLHPFARLIRSELIKLGFDVLQVHSKTQSKFVIPLSSVILDGVLSWFIKKNHYPFGGNNLKIKADLNLLVEVFELVRTMPFIQSFDKLQSKRNLCLIFLKDEISKIMVWLNPSRPLEFKAEFLKPDASTVRFAYLYYSPILGISLVDRFPSLEKTLLELIAQNPSRVLAYHEGVPFLLKIPSATKYLLLAPPISPTDSINLFQPPFFEDPSIIQYNMRSLESHDVNLTFFYVPQIVQSLRNDSLGYVGRFIVETGKIDQLFAHQIIWNMFANSYKDEDSTIEDSIKPKLDFIMSKMINSFSEEDLIFYKTEFKFFNEVTEISGKLKPYIKKTKAEKKIKIDEEISKIEVLENVYLPSNPDGVVIDINRTSGKPLQSHAKAPFMATFKIKKEEEYNGQLITNEKWQSAIFKVGDDCRQDVLALQLISIFKSIWENSGLDLYCFPYRVTATAPGCGVIDVLPNSISRDMLGREAVNGLYEYFKSKFGNENSIEFEEARHNFIKSLAAYSIISYLLQFKDRHNGNIMYDDKGHILHIDFGFCFDIVPGGVKFEAVPFKLTKEMVKVMGGSNETESFKMFEELFIKGFLSVRPFYELIVGNVIPMLDSGLPCFKGEKTIRNLKQRFFLNKDDKEVISSLKGLIKSSYESMFTVGYDKFQKITNGIPY</sequence>
<dbReference type="FunFam" id="3.30.1010.10:FF:000014">
    <property type="entry name" value="Phosphatidylinositol 4-kinase STT4"/>
    <property type="match status" value="1"/>
</dbReference>
<dbReference type="SUPFAM" id="SSF56112">
    <property type="entry name" value="Protein kinase-like (PK-like)"/>
    <property type="match status" value="1"/>
</dbReference>
<dbReference type="GO" id="GO:0140504">
    <property type="term" value="P:microlipophagy"/>
    <property type="evidence" value="ECO:0007669"/>
    <property type="project" value="EnsemblFungi"/>
</dbReference>
<dbReference type="InterPro" id="IPR045495">
    <property type="entry name" value="PI4K_N"/>
</dbReference>
<keyword evidence="6" id="KW-0418">Kinase</keyword>
<dbReference type="InterPro" id="IPR001263">
    <property type="entry name" value="PI3K_accessory_dom"/>
</dbReference>
<dbReference type="Gene3D" id="1.25.40.70">
    <property type="entry name" value="Phosphatidylinositol 3-kinase, accessory domain (PIK)"/>
    <property type="match status" value="1"/>
</dbReference>
<feature type="domain" description="PI3K/PI4K catalytic" evidence="8">
    <location>
        <begin position="1602"/>
        <end position="1881"/>
    </location>
</feature>
<dbReference type="RefSeq" id="XP_019038184.1">
    <property type="nucleotide sequence ID" value="XM_019185748.1"/>
</dbReference>
<dbReference type="InterPro" id="IPR016024">
    <property type="entry name" value="ARM-type_fold"/>
</dbReference>
<evidence type="ECO:0000256" key="1">
    <source>
        <dbReference type="ARBA" id="ARBA00001686"/>
    </source>
</evidence>
<name>A0A1E3P253_WICAA</name>
<dbReference type="Proteomes" id="UP000094112">
    <property type="component" value="Unassembled WGS sequence"/>
</dbReference>
<dbReference type="InterPro" id="IPR036940">
    <property type="entry name" value="PI3/4_kinase_cat_sf"/>
</dbReference>
<evidence type="ECO:0000256" key="4">
    <source>
        <dbReference type="ARBA" id="ARBA00022679"/>
    </source>
</evidence>
<dbReference type="GO" id="GO:0060237">
    <property type="term" value="P:regulation of fungal-type cell wall organization"/>
    <property type="evidence" value="ECO:0007669"/>
    <property type="project" value="EnsemblFungi"/>
</dbReference>
<feature type="domain" description="PIK helical" evidence="9">
    <location>
        <begin position="1351"/>
        <end position="1529"/>
    </location>
</feature>
<dbReference type="PROSITE" id="PS00915">
    <property type="entry name" value="PI3_4_KINASE_1"/>
    <property type="match status" value="1"/>
</dbReference>
<dbReference type="Gene3D" id="1.10.1070.11">
    <property type="entry name" value="Phosphatidylinositol 3-/4-kinase, catalytic domain"/>
    <property type="match status" value="1"/>
</dbReference>
<dbReference type="PANTHER" id="PTHR10048:SF15">
    <property type="entry name" value="PHOSPHATIDYLINOSITOL 4-KINASE ALPHA"/>
    <property type="match status" value="1"/>
</dbReference>
<dbReference type="PROSITE" id="PS50290">
    <property type="entry name" value="PI3_4_KINASE_3"/>
    <property type="match status" value="1"/>
</dbReference>
<dbReference type="CDD" id="cd05167">
    <property type="entry name" value="PI4Kc_III_alpha"/>
    <property type="match status" value="1"/>
</dbReference>
<dbReference type="GeneID" id="30202994"/>
<dbReference type="Gene3D" id="3.30.1010.10">
    <property type="entry name" value="Phosphatidylinositol 3-kinase Catalytic Subunit, Chain A, domain 4"/>
    <property type="match status" value="1"/>
</dbReference>
<dbReference type="GO" id="GO:0046854">
    <property type="term" value="P:phosphatidylinositol phosphate biosynthetic process"/>
    <property type="evidence" value="ECO:0007669"/>
    <property type="project" value="EnsemblFungi"/>
</dbReference>
<comment type="catalytic activity">
    <reaction evidence="1">
        <text>a 1,2-diacyl-sn-glycero-3-phospho-(1D-myo-inositol) + ATP = a 1,2-diacyl-sn-glycero-3-phospho-(1D-myo-inositol 4-phosphate) + ADP + H(+)</text>
        <dbReference type="Rhea" id="RHEA:19877"/>
        <dbReference type="ChEBI" id="CHEBI:15378"/>
        <dbReference type="ChEBI" id="CHEBI:30616"/>
        <dbReference type="ChEBI" id="CHEBI:57880"/>
        <dbReference type="ChEBI" id="CHEBI:58178"/>
        <dbReference type="ChEBI" id="CHEBI:456216"/>
        <dbReference type="EC" id="2.7.1.67"/>
    </reaction>
</comment>
<dbReference type="InterPro" id="IPR018936">
    <property type="entry name" value="PI3/4_kinase_CS"/>
</dbReference>
<dbReference type="EC" id="2.7.1.67" evidence="3"/>
<reference evidence="10 11" key="1">
    <citation type="journal article" date="2016" name="Proc. Natl. Acad. Sci. U.S.A.">
        <title>Comparative genomics of biotechnologically important yeasts.</title>
        <authorList>
            <person name="Riley R."/>
            <person name="Haridas S."/>
            <person name="Wolfe K.H."/>
            <person name="Lopes M.R."/>
            <person name="Hittinger C.T."/>
            <person name="Goeker M."/>
            <person name="Salamov A.A."/>
            <person name="Wisecaver J.H."/>
            <person name="Long T.M."/>
            <person name="Calvey C.H."/>
            <person name="Aerts A.L."/>
            <person name="Barry K.W."/>
            <person name="Choi C."/>
            <person name="Clum A."/>
            <person name="Coughlan A.Y."/>
            <person name="Deshpande S."/>
            <person name="Douglass A.P."/>
            <person name="Hanson S.J."/>
            <person name="Klenk H.-P."/>
            <person name="LaButti K.M."/>
            <person name="Lapidus A."/>
            <person name="Lindquist E.A."/>
            <person name="Lipzen A.M."/>
            <person name="Meier-Kolthoff J.P."/>
            <person name="Ohm R.A."/>
            <person name="Otillar R.P."/>
            <person name="Pangilinan J.L."/>
            <person name="Peng Y."/>
            <person name="Rokas A."/>
            <person name="Rosa C.A."/>
            <person name="Scheuner C."/>
            <person name="Sibirny A.A."/>
            <person name="Slot J.C."/>
            <person name="Stielow J.B."/>
            <person name="Sun H."/>
            <person name="Kurtzman C.P."/>
            <person name="Blackwell M."/>
            <person name="Grigoriev I.V."/>
            <person name="Jeffries T.W."/>
        </authorList>
    </citation>
    <scope>NUCLEOTIDE SEQUENCE [LARGE SCALE GENOMIC DNA]</scope>
    <source>
        <strain evidence="11">ATCC 58044 / CBS 1984 / NCYC 433 / NRRL Y-366-8</strain>
    </source>
</reference>
<dbReference type="GO" id="GO:0048015">
    <property type="term" value="P:phosphatidylinositol-mediated signaling"/>
    <property type="evidence" value="ECO:0007669"/>
    <property type="project" value="TreeGrafter"/>
</dbReference>
<evidence type="ECO:0000256" key="2">
    <source>
        <dbReference type="ARBA" id="ARBA00006209"/>
    </source>
</evidence>
<dbReference type="GO" id="GO:0061909">
    <property type="term" value="P:autophagosome-lysosome fusion"/>
    <property type="evidence" value="ECO:0007669"/>
    <property type="project" value="EnsemblFungi"/>
</dbReference>
<dbReference type="OrthoDB" id="10264149at2759"/>
<dbReference type="GO" id="GO:0030866">
    <property type="term" value="P:cortical actin cytoskeleton organization"/>
    <property type="evidence" value="ECO:0007669"/>
    <property type="project" value="EnsemblFungi"/>
</dbReference>
<dbReference type="FunFam" id="1.10.1070.11:FF:000022">
    <property type="entry name" value="Phosphatidylinositol 4-kinase stt4"/>
    <property type="match status" value="1"/>
</dbReference>
<organism evidence="10 11">
    <name type="scientific">Wickerhamomyces anomalus (strain ATCC 58044 / CBS 1984 / NCYC 433 / NRRL Y-366-8)</name>
    <name type="common">Yeast</name>
    <name type="synonym">Hansenula anomala</name>
    <dbReference type="NCBI Taxonomy" id="683960"/>
    <lineage>
        <taxon>Eukaryota</taxon>
        <taxon>Fungi</taxon>
        <taxon>Dikarya</taxon>
        <taxon>Ascomycota</taxon>
        <taxon>Saccharomycotina</taxon>
        <taxon>Saccharomycetes</taxon>
        <taxon>Phaffomycetales</taxon>
        <taxon>Wickerhamomycetaceae</taxon>
        <taxon>Wickerhamomyces</taxon>
    </lineage>
</organism>
<dbReference type="InterPro" id="IPR042236">
    <property type="entry name" value="PI3K_accessory_sf"/>
</dbReference>
<dbReference type="InterPro" id="IPR000403">
    <property type="entry name" value="PI3/4_kinase_cat_dom"/>
</dbReference>
<keyword evidence="5" id="KW-0547">Nucleotide-binding</keyword>
<evidence type="ECO:0000313" key="10">
    <source>
        <dbReference type="EMBL" id="ODQ58977.1"/>
    </source>
</evidence>
<dbReference type="GO" id="GO:0005886">
    <property type="term" value="C:plasma membrane"/>
    <property type="evidence" value="ECO:0007669"/>
    <property type="project" value="EnsemblFungi"/>
</dbReference>
<dbReference type="STRING" id="683960.A0A1E3P253"/>
<protein>
    <recommendedName>
        <fullName evidence="3">1-phosphatidylinositol 4-kinase</fullName>
        <ecNumber evidence="3">2.7.1.67</ecNumber>
    </recommendedName>
</protein>
<dbReference type="GO" id="GO:0004430">
    <property type="term" value="F:1-phosphatidylinositol 4-kinase activity"/>
    <property type="evidence" value="ECO:0007669"/>
    <property type="project" value="UniProtKB-EC"/>
</dbReference>
<dbReference type="EMBL" id="KV454211">
    <property type="protein sequence ID" value="ODQ58977.1"/>
    <property type="molecule type" value="Genomic_DNA"/>
</dbReference>
<accession>A0A1E3P253</accession>
<evidence type="ECO:0000313" key="11">
    <source>
        <dbReference type="Proteomes" id="UP000094112"/>
    </source>
</evidence>